<dbReference type="RefSeq" id="WP_376800981.1">
    <property type="nucleotide sequence ID" value="NZ_DBNB01000038.1"/>
</dbReference>
<dbReference type="SUPFAM" id="SSF53474">
    <property type="entry name" value="alpha/beta-Hydrolases"/>
    <property type="match status" value="1"/>
</dbReference>
<dbReference type="EMBL" id="LWDL01000010">
    <property type="protein sequence ID" value="OQW53183.1"/>
    <property type="molecule type" value="Genomic_DNA"/>
</dbReference>
<keyword evidence="2" id="KW-0378">Hydrolase</keyword>
<proteinExistence type="predicted"/>
<gene>
    <name evidence="5" type="ORF">A4S15_05245</name>
</gene>
<evidence type="ECO:0000313" key="5">
    <source>
        <dbReference type="EMBL" id="OQW53183.1"/>
    </source>
</evidence>
<evidence type="ECO:0000256" key="3">
    <source>
        <dbReference type="SAM" id="SignalP"/>
    </source>
</evidence>
<dbReference type="PANTHER" id="PTHR43037:SF5">
    <property type="entry name" value="FERULOYL ESTERASE"/>
    <property type="match status" value="1"/>
</dbReference>
<dbReference type="Proteomes" id="UP000192872">
    <property type="component" value="Unassembled WGS sequence"/>
</dbReference>
<dbReference type="InterPro" id="IPR029058">
    <property type="entry name" value="AB_hydrolase_fold"/>
</dbReference>
<dbReference type="Gene3D" id="3.40.50.1820">
    <property type="entry name" value="alpha/beta hydrolase"/>
    <property type="match status" value="1"/>
</dbReference>
<keyword evidence="1 3" id="KW-0732">Signal</keyword>
<dbReference type="STRING" id="1827387.A4S15_05245"/>
<name>A0A1W9I0F3_9HYPH</name>
<feature type="signal peptide" evidence="3">
    <location>
        <begin position="1"/>
        <end position="22"/>
    </location>
</feature>
<comment type="caution">
    <text evidence="5">The sequence shown here is derived from an EMBL/GenBank/DDBJ whole genome shotgun (WGS) entry which is preliminary data.</text>
</comment>
<reference evidence="5 6" key="1">
    <citation type="journal article" date="2017" name="Water Res.">
        <title>Comammox in drinking water systems.</title>
        <authorList>
            <person name="Wang Y."/>
            <person name="Ma L."/>
            <person name="Mao Y."/>
            <person name="Jiang X."/>
            <person name="Xia Y."/>
            <person name="Yu K."/>
            <person name="Li B."/>
            <person name="Zhang T."/>
        </authorList>
    </citation>
    <scope>NUCLEOTIDE SEQUENCE [LARGE SCALE GENOMIC DNA]</scope>
    <source>
        <strain evidence="5">SG_bin8</strain>
    </source>
</reference>
<dbReference type="GO" id="GO:0016787">
    <property type="term" value="F:hydrolase activity"/>
    <property type="evidence" value="ECO:0007669"/>
    <property type="project" value="UniProtKB-KW"/>
</dbReference>
<feature type="domain" description="Dienelactone hydrolase" evidence="4">
    <location>
        <begin position="50"/>
        <end position="165"/>
    </location>
</feature>
<dbReference type="InterPro" id="IPR050955">
    <property type="entry name" value="Plant_Biomass_Hydrol_Est"/>
</dbReference>
<evidence type="ECO:0000256" key="1">
    <source>
        <dbReference type="ARBA" id="ARBA00022729"/>
    </source>
</evidence>
<dbReference type="AlphaFoldDB" id="A0A1W9I0F3"/>
<evidence type="ECO:0000313" key="6">
    <source>
        <dbReference type="Proteomes" id="UP000192872"/>
    </source>
</evidence>
<dbReference type="InterPro" id="IPR002925">
    <property type="entry name" value="Dienelactn_hydro"/>
</dbReference>
<dbReference type="PANTHER" id="PTHR43037">
    <property type="entry name" value="UNNAMED PRODUCT-RELATED"/>
    <property type="match status" value="1"/>
</dbReference>
<evidence type="ECO:0000259" key="4">
    <source>
        <dbReference type="Pfam" id="PF01738"/>
    </source>
</evidence>
<feature type="chain" id="PRO_5012213375" description="Dienelactone hydrolase domain-containing protein" evidence="3">
    <location>
        <begin position="23"/>
        <end position="293"/>
    </location>
</feature>
<accession>A0A1W9I0F3</accession>
<protein>
    <recommendedName>
        <fullName evidence="4">Dienelactone hydrolase domain-containing protein</fullName>
    </recommendedName>
</protein>
<organism evidence="5 6">
    <name type="scientific">Candidatus Raskinella chloraquaticus</name>
    <dbReference type="NCBI Taxonomy" id="1951219"/>
    <lineage>
        <taxon>Bacteria</taxon>
        <taxon>Pseudomonadati</taxon>
        <taxon>Pseudomonadota</taxon>
        <taxon>Alphaproteobacteria</taxon>
        <taxon>Hyphomicrobiales</taxon>
        <taxon>Phreatobacteraceae</taxon>
        <taxon>Candidatus Raskinella</taxon>
    </lineage>
</organism>
<sequence length="293" mass="31710">MKGIGLRGLLALCAILPLSARAQPSCGGADQPCIVTLGTYHAALPDTSPPDGGKRPAVLFFHGAGGVGADAIGKAHYLRPFVDAGYVIISPNGLVRTTGFLSTGWSFRPEGPQQRDELAFARAVIADAVGQFSIDPDRLLITGFSIGGSLVWYLACKEPQLGAAYAPLAGGFWRPLPKSCAGPIDLLQTHGWRDQTVPLEGRPLRGGEIYQGDIFEGLQIWRAIAGCRRLRADNFETGAVFWVRTWSECDSGRELALALHPGDHDTIPEGWAERARTWFERRIAAVRKRTHSQ</sequence>
<dbReference type="Pfam" id="PF01738">
    <property type="entry name" value="DLH"/>
    <property type="match status" value="1"/>
</dbReference>
<evidence type="ECO:0000256" key="2">
    <source>
        <dbReference type="ARBA" id="ARBA00022801"/>
    </source>
</evidence>